<dbReference type="Gene3D" id="3.40.640.10">
    <property type="entry name" value="Type I PLP-dependent aspartate aminotransferase-like (Major domain)"/>
    <property type="match status" value="1"/>
</dbReference>
<comment type="function">
    <text evidence="2">Catalyzes the reversible conversion of aspartate and 2-oxoglutarate to glutamate and oxaloacetate. Can also transaminate prephenate in the presence of glutamate.</text>
</comment>
<dbReference type="GO" id="GO:0030170">
    <property type="term" value="F:pyridoxal phosphate binding"/>
    <property type="evidence" value="ECO:0007669"/>
    <property type="project" value="InterPro"/>
</dbReference>
<dbReference type="InterPro" id="IPR015424">
    <property type="entry name" value="PyrdxlP-dep_Trfase"/>
</dbReference>
<dbReference type="GO" id="GO:0006520">
    <property type="term" value="P:amino acid metabolic process"/>
    <property type="evidence" value="ECO:0007669"/>
    <property type="project" value="InterPro"/>
</dbReference>
<evidence type="ECO:0000256" key="3">
    <source>
        <dbReference type="ARBA" id="ARBA00004496"/>
    </source>
</evidence>
<dbReference type="FunFam" id="3.40.640.10:FF:000033">
    <property type="entry name" value="Aspartate aminotransferase"/>
    <property type="match status" value="1"/>
</dbReference>
<evidence type="ECO:0000256" key="1">
    <source>
        <dbReference type="ARBA" id="ARBA00001933"/>
    </source>
</evidence>
<dbReference type="PANTHER" id="PTHR46383:SF1">
    <property type="entry name" value="ASPARTATE AMINOTRANSFERASE"/>
    <property type="match status" value="1"/>
</dbReference>
<name>A0A0C1QL20_9RICK</name>
<evidence type="ECO:0000256" key="5">
    <source>
        <dbReference type="ARBA" id="ARBA00011738"/>
    </source>
</evidence>
<evidence type="ECO:0000313" key="13">
    <source>
        <dbReference type="EMBL" id="KIE04823.1"/>
    </source>
</evidence>
<dbReference type="Pfam" id="PF00155">
    <property type="entry name" value="Aminotran_1_2"/>
    <property type="match status" value="1"/>
</dbReference>
<dbReference type="Proteomes" id="UP000031258">
    <property type="component" value="Unassembled WGS sequence"/>
</dbReference>
<dbReference type="GO" id="GO:0005737">
    <property type="term" value="C:cytoplasm"/>
    <property type="evidence" value="ECO:0007669"/>
    <property type="project" value="UniProtKB-SubCell"/>
</dbReference>
<keyword evidence="8" id="KW-0663">Pyridoxal phosphate</keyword>
<evidence type="ECO:0000256" key="4">
    <source>
        <dbReference type="ARBA" id="ARBA00007441"/>
    </source>
</evidence>
<accession>A0A0C1QL20</accession>
<comment type="catalytic activity">
    <reaction evidence="10">
        <text>L-aspartate + 2-oxoglutarate = oxaloacetate + L-glutamate</text>
        <dbReference type="Rhea" id="RHEA:21824"/>
        <dbReference type="ChEBI" id="CHEBI:16452"/>
        <dbReference type="ChEBI" id="CHEBI:16810"/>
        <dbReference type="ChEBI" id="CHEBI:29985"/>
        <dbReference type="ChEBI" id="CHEBI:29991"/>
        <dbReference type="EC" id="2.6.1.1"/>
    </reaction>
</comment>
<dbReference type="PROSITE" id="PS00105">
    <property type="entry name" value="AA_TRANSFER_CLASS_1"/>
    <property type="match status" value="1"/>
</dbReference>
<sequence length="438" mass="48440">MSNKNQYGLFKWVDFITHMFYIEFILNNLIGVNIMATSSEFLATRLKLIKPSPTLAVTAKAQELKAMGKDIIGLGAGEPDFDTPQNIKDAAIKAINDGKTKYTAVDGIIELKQAICRKFKNENELEYTTKQITVGCGAKQVIFNALLATLSPLDEVIIPAPYWVSYPDMVALAEGIPVIVNSSVENNFKITPQALEQAITNKTKWLILNSPSNPTGSAYTSDELKALAQVLLKYPHVNIISDDIYEHIMFDGQRFYTIAQVEPKLKERVLTVNGVSKSYSMTGWRIGYAAGSEPLIKAISIIQSQSTSNPCSISQYATLEALNGSQDFIKPNAELFRKRRDLVVKLLNEITGIKCQNPNGAFYVFPSCEGLVGKRTPSGKVINNCCDFTEYLLEHALVAVVQGAAFGMENFFRISYATSENILIEACKRIKTACEVLK</sequence>
<comment type="caution">
    <text evidence="13">The sequence shown here is derived from an EMBL/GenBank/DDBJ whole genome shotgun (WGS) entry which is preliminary data.</text>
</comment>
<evidence type="ECO:0000256" key="10">
    <source>
        <dbReference type="ARBA" id="ARBA00049185"/>
    </source>
</evidence>
<evidence type="ECO:0000256" key="11">
    <source>
        <dbReference type="RuleBase" id="RU000481"/>
    </source>
</evidence>
<dbReference type="EMBL" id="JSWE01000141">
    <property type="protein sequence ID" value="KIE04823.1"/>
    <property type="molecule type" value="Genomic_DNA"/>
</dbReference>
<evidence type="ECO:0000256" key="6">
    <source>
        <dbReference type="ARBA" id="ARBA00022576"/>
    </source>
</evidence>
<keyword evidence="14" id="KW-1185">Reference proteome</keyword>
<proteinExistence type="inferred from homology"/>
<organism evidence="13 14">
    <name type="scientific">Candidatus Jidaibacter acanthamoebae</name>
    <dbReference type="NCBI Taxonomy" id="86105"/>
    <lineage>
        <taxon>Bacteria</taxon>
        <taxon>Pseudomonadati</taxon>
        <taxon>Pseudomonadota</taxon>
        <taxon>Alphaproteobacteria</taxon>
        <taxon>Rickettsiales</taxon>
        <taxon>Candidatus Midichloriaceae</taxon>
        <taxon>Candidatus Jidaibacter</taxon>
    </lineage>
</organism>
<comment type="cofactor">
    <cofactor evidence="1 11">
        <name>pyridoxal 5'-phosphate</name>
        <dbReference type="ChEBI" id="CHEBI:597326"/>
    </cofactor>
</comment>
<evidence type="ECO:0000256" key="8">
    <source>
        <dbReference type="ARBA" id="ARBA00022898"/>
    </source>
</evidence>
<comment type="similarity">
    <text evidence="4 11">Belongs to the class-I pyridoxal-phosphate-dependent aminotransferase family.</text>
</comment>
<evidence type="ECO:0000256" key="9">
    <source>
        <dbReference type="ARBA" id="ARBA00047771"/>
    </source>
</evidence>
<dbReference type="InterPro" id="IPR004838">
    <property type="entry name" value="NHTrfase_class1_PyrdxlP-BS"/>
</dbReference>
<dbReference type="Gene3D" id="3.90.1150.10">
    <property type="entry name" value="Aspartate Aminotransferase, domain 1"/>
    <property type="match status" value="1"/>
</dbReference>
<dbReference type="SUPFAM" id="SSF53383">
    <property type="entry name" value="PLP-dependent transferases"/>
    <property type="match status" value="1"/>
</dbReference>
<evidence type="ECO:0000256" key="2">
    <source>
        <dbReference type="ARBA" id="ARBA00002385"/>
    </source>
</evidence>
<reference evidence="13 14" key="1">
    <citation type="submission" date="2014-11" db="EMBL/GenBank/DDBJ databases">
        <title>A Rickettsiales Symbiont of Amoebae With Ancient Features.</title>
        <authorList>
            <person name="Schulz F."/>
            <person name="Martijn J."/>
            <person name="Wascher F."/>
            <person name="Kostanjsek R."/>
            <person name="Ettema T.J."/>
            <person name="Horn M."/>
        </authorList>
    </citation>
    <scope>NUCLEOTIDE SEQUENCE [LARGE SCALE GENOMIC DNA]</scope>
    <source>
        <strain evidence="13 14">UWC36</strain>
    </source>
</reference>
<feature type="domain" description="Aminotransferase class I/classII large" evidence="12">
    <location>
        <begin position="69"/>
        <end position="430"/>
    </location>
</feature>
<dbReference type="InterPro" id="IPR050596">
    <property type="entry name" value="AspAT/PAT-like"/>
</dbReference>
<dbReference type="CDD" id="cd00609">
    <property type="entry name" value="AAT_like"/>
    <property type="match status" value="1"/>
</dbReference>
<comment type="subunit">
    <text evidence="5">Homodimer.</text>
</comment>
<dbReference type="PANTHER" id="PTHR46383">
    <property type="entry name" value="ASPARTATE AMINOTRANSFERASE"/>
    <property type="match status" value="1"/>
</dbReference>
<gene>
    <name evidence="13" type="primary">aatA_2</name>
    <name evidence="13" type="ORF">NF27_FP00140</name>
</gene>
<comment type="catalytic activity">
    <reaction evidence="9">
        <text>L-arogenate + 2-oxoglutarate = prephenate + L-glutamate</text>
        <dbReference type="Rhea" id="RHEA:22880"/>
        <dbReference type="ChEBI" id="CHEBI:16810"/>
        <dbReference type="ChEBI" id="CHEBI:29934"/>
        <dbReference type="ChEBI" id="CHEBI:29985"/>
        <dbReference type="ChEBI" id="CHEBI:58180"/>
        <dbReference type="EC" id="2.6.1.79"/>
    </reaction>
</comment>
<dbReference type="InterPro" id="IPR004839">
    <property type="entry name" value="Aminotransferase_I/II_large"/>
</dbReference>
<dbReference type="STRING" id="86105.NF27_FP00140"/>
<protein>
    <recommendedName>
        <fullName evidence="11">Aminotransferase</fullName>
        <ecNumber evidence="11">2.6.1.-</ecNumber>
    </recommendedName>
</protein>
<keyword evidence="6 11" id="KW-0032">Aminotransferase</keyword>
<keyword evidence="7 11" id="KW-0808">Transferase</keyword>
<dbReference type="InterPro" id="IPR015422">
    <property type="entry name" value="PyrdxlP-dep_Trfase_small"/>
</dbReference>
<comment type="subcellular location">
    <subcellularLocation>
        <location evidence="3">Cytoplasm</location>
    </subcellularLocation>
</comment>
<dbReference type="GO" id="GO:0004069">
    <property type="term" value="F:L-aspartate:2-oxoglutarate aminotransferase activity"/>
    <property type="evidence" value="ECO:0007669"/>
    <property type="project" value="UniProtKB-EC"/>
</dbReference>
<dbReference type="AlphaFoldDB" id="A0A0C1QL20"/>
<evidence type="ECO:0000259" key="12">
    <source>
        <dbReference type="Pfam" id="PF00155"/>
    </source>
</evidence>
<dbReference type="GO" id="GO:0033854">
    <property type="term" value="F:glutamate-prephenate aminotransferase activity"/>
    <property type="evidence" value="ECO:0007669"/>
    <property type="project" value="UniProtKB-EC"/>
</dbReference>
<dbReference type="EC" id="2.6.1.-" evidence="11"/>
<dbReference type="InterPro" id="IPR015421">
    <property type="entry name" value="PyrdxlP-dep_Trfase_major"/>
</dbReference>
<dbReference type="PATRIC" id="fig|86105.3.peg.1374"/>
<evidence type="ECO:0000313" key="14">
    <source>
        <dbReference type="Proteomes" id="UP000031258"/>
    </source>
</evidence>
<evidence type="ECO:0000256" key="7">
    <source>
        <dbReference type="ARBA" id="ARBA00022679"/>
    </source>
</evidence>